<gene>
    <name evidence="2" type="ORF">EJ02DRAFT_15729</name>
</gene>
<sequence>MPYSRGHKPLFKRVKGIETNARKIEEISGLNGKKRRQPIEKETHIRRRNTAPHTTLHLSSLGLRCGCCMCVSTLAYTVAAGHPRPAPAASSRRGALICTRAFADTWMW</sequence>
<evidence type="ECO:0000256" key="1">
    <source>
        <dbReference type="SAM" id="MobiDB-lite"/>
    </source>
</evidence>
<reference evidence="2" key="1">
    <citation type="journal article" date="2020" name="Stud. Mycol.">
        <title>101 Dothideomycetes genomes: a test case for predicting lifestyles and emergence of pathogens.</title>
        <authorList>
            <person name="Haridas S."/>
            <person name="Albert R."/>
            <person name="Binder M."/>
            <person name="Bloem J."/>
            <person name="Labutti K."/>
            <person name="Salamov A."/>
            <person name="Andreopoulos B."/>
            <person name="Baker S."/>
            <person name="Barry K."/>
            <person name="Bills G."/>
            <person name="Bluhm B."/>
            <person name="Cannon C."/>
            <person name="Castanera R."/>
            <person name="Culley D."/>
            <person name="Daum C."/>
            <person name="Ezra D."/>
            <person name="Gonzalez J."/>
            <person name="Henrissat B."/>
            <person name="Kuo A."/>
            <person name="Liang C."/>
            <person name="Lipzen A."/>
            <person name="Lutzoni F."/>
            <person name="Magnuson J."/>
            <person name="Mondo S."/>
            <person name="Nolan M."/>
            <person name="Ohm R."/>
            <person name="Pangilinan J."/>
            <person name="Park H.-J."/>
            <person name="Ramirez L."/>
            <person name="Alfaro M."/>
            <person name="Sun H."/>
            <person name="Tritt A."/>
            <person name="Yoshinaga Y."/>
            <person name="Zwiers L.-H."/>
            <person name="Turgeon B."/>
            <person name="Goodwin S."/>
            <person name="Spatafora J."/>
            <person name="Crous P."/>
            <person name="Grigoriev I."/>
        </authorList>
    </citation>
    <scope>NUCLEOTIDE SEQUENCE</scope>
    <source>
        <strain evidence="2">CBS 161.51</strain>
    </source>
</reference>
<keyword evidence="3" id="KW-1185">Reference proteome</keyword>
<evidence type="ECO:0000313" key="3">
    <source>
        <dbReference type="Proteomes" id="UP000800038"/>
    </source>
</evidence>
<proteinExistence type="predicted"/>
<evidence type="ECO:0000313" key="2">
    <source>
        <dbReference type="EMBL" id="KAF1938752.1"/>
    </source>
</evidence>
<accession>A0A6A5SFW4</accession>
<name>A0A6A5SFW4_9PLEO</name>
<dbReference type="Proteomes" id="UP000800038">
    <property type="component" value="Unassembled WGS sequence"/>
</dbReference>
<feature type="region of interest" description="Disordered" evidence="1">
    <location>
        <begin position="28"/>
        <end position="51"/>
    </location>
</feature>
<dbReference type="EMBL" id="ML976096">
    <property type="protein sequence ID" value="KAF1938752.1"/>
    <property type="molecule type" value="Genomic_DNA"/>
</dbReference>
<protein>
    <submittedName>
        <fullName evidence="2">Uncharacterized protein</fullName>
    </submittedName>
</protein>
<dbReference type="AlphaFoldDB" id="A0A6A5SFW4"/>
<organism evidence="2 3">
    <name type="scientific">Clathrospora elynae</name>
    <dbReference type="NCBI Taxonomy" id="706981"/>
    <lineage>
        <taxon>Eukaryota</taxon>
        <taxon>Fungi</taxon>
        <taxon>Dikarya</taxon>
        <taxon>Ascomycota</taxon>
        <taxon>Pezizomycotina</taxon>
        <taxon>Dothideomycetes</taxon>
        <taxon>Pleosporomycetidae</taxon>
        <taxon>Pleosporales</taxon>
        <taxon>Diademaceae</taxon>
        <taxon>Clathrospora</taxon>
    </lineage>
</organism>